<comment type="caution">
    <text evidence="2">The sequence shown here is derived from an EMBL/GenBank/DDBJ whole genome shotgun (WGS) entry which is preliminary data.</text>
</comment>
<dbReference type="SUPFAM" id="SSF53474">
    <property type="entry name" value="alpha/beta-Hydrolases"/>
    <property type="match status" value="1"/>
</dbReference>
<gene>
    <name evidence="2" type="ORF">GCM10023225_15940</name>
</gene>
<feature type="region of interest" description="Disordered" evidence="1">
    <location>
        <begin position="233"/>
        <end position="261"/>
    </location>
</feature>
<protein>
    <recommendedName>
        <fullName evidence="4">Pimeloyl-ACP methyl ester carboxylesterase</fullName>
    </recommendedName>
</protein>
<dbReference type="InterPro" id="IPR029058">
    <property type="entry name" value="AB_hydrolase_fold"/>
</dbReference>
<dbReference type="EMBL" id="BAABIL010000205">
    <property type="protein sequence ID" value="GAA4975620.1"/>
    <property type="molecule type" value="Genomic_DNA"/>
</dbReference>
<dbReference type="Gene3D" id="3.40.50.1820">
    <property type="entry name" value="alpha/beta hydrolase"/>
    <property type="match status" value="1"/>
</dbReference>
<proteinExistence type="predicted"/>
<dbReference type="RefSeq" id="WP_345711916.1">
    <property type="nucleotide sequence ID" value="NZ_BAABIL010000205.1"/>
</dbReference>
<reference evidence="3" key="1">
    <citation type="journal article" date="2019" name="Int. J. Syst. Evol. Microbiol.">
        <title>The Global Catalogue of Microorganisms (GCM) 10K type strain sequencing project: providing services to taxonomists for standard genome sequencing and annotation.</title>
        <authorList>
            <consortium name="The Broad Institute Genomics Platform"/>
            <consortium name="The Broad Institute Genome Sequencing Center for Infectious Disease"/>
            <person name="Wu L."/>
            <person name="Ma J."/>
        </authorList>
    </citation>
    <scope>NUCLEOTIDE SEQUENCE [LARGE SCALE GENOMIC DNA]</scope>
    <source>
        <strain evidence="3">JCM 18126</strain>
    </source>
</reference>
<feature type="compositionally biased region" description="Polar residues" evidence="1">
    <location>
        <begin position="233"/>
        <end position="243"/>
    </location>
</feature>
<evidence type="ECO:0008006" key="4">
    <source>
        <dbReference type="Google" id="ProtNLM"/>
    </source>
</evidence>
<name>A0ABP9HQF6_9ACTN</name>
<evidence type="ECO:0000313" key="2">
    <source>
        <dbReference type="EMBL" id="GAA4975620.1"/>
    </source>
</evidence>
<accession>A0ABP9HQF6</accession>
<evidence type="ECO:0000256" key="1">
    <source>
        <dbReference type="SAM" id="MobiDB-lite"/>
    </source>
</evidence>
<organism evidence="2 3">
    <name type="scientific">Kineococcus glutinatus</name>
    <dbReference type="NCBI Taxonomy" id="1070872"/>
    <lineage>
        <taxon>Bacteria</taxon>
        <taxon>Bacillati</taxon>
        <taxon>Actinomycetota</taxon>
        <taxon>Actinomycetes</taxon>
        <taxon>Kineosporiales</taxon>
        <taxon>Kineosporiaceae</taxon>
        <taxon>Kineococcus</taxon>
    </lineage>
</organism>
<sequence>MTVVFVHGAGRGGRGAWPAQQNLPGDPAAAVWLDWPDAEITGAASGGDLTRAQVDALLTCADEPLDVVAHSHGAVAALLAARRPDLVRSLVLFEPACFGLARGRAAVEEHIEVMDPVLSRATDPGLDDTGYARLFFTALGAPVPPADTPEQVLALRRLRTVRAPWTVPLEAAVLARTPTLVVTGGWLPLYEQTARALAAAGARHEVLPGHGHRPQDHPGAGDLVRVFQQTFAPAGQDTPTASAQAGRPAATGEGRNPFTTR</sequence>
<dbReference type="Proteomes" id="UP001501195">
    <property type="component" value="Unassembled WGS sequence"/>
</dbReference>
<keyword evidence="3" id="KW-1185">Reference proteome</keyword>
<evidence type="ECO:0000313" key="3">
    <source>
        <dbReference type="Proteomes" id="UP001501195"/>
    </source>
</evidence>